<feature type="transmembrane region" description="Helical" evidence="9">
    <location>
        <begin position="407"/>
        <end position="428"/>
    </location>
</feature>
<dbReference type="PANTHER" id="PTHR33908:SF11">
    <property type="entry name" value="MEMBRANE PROTEIN"/>
    <property type="match status" value="1"/>
</dbReference>
<evidence type="ECO:0000256" key="4">
    <source>
        <dbReference type="ARBA" id="ARBA00022679"/>
    </source>
</evidence>
<feature type="transmembrane region" description="Helical" evidence="9">
    <location>
        <begin position="440"/>
        <end position="458"/>
    </location>
</feature>
<feature type="transmembrane region" description="Helical" evidence="9">
    <location>
        <begin position="353"/>
        <end position="376"/>
    </location>
</feature>
<keyword evidence="5 9" id="KW-0812">Transmembrane</keyword>
<evidence type="ECO:0000256" key="5">
    <source>
        <dbReference type="ARBA" id="ARBA00022692"/>
    </source>
</evidence>
<dbReference type="PROSITE" id="PS50005">
    <property type="entry name" value="TPR"/>
    <property type="match status" value="1"/>
</dbReference>
<feature type="transmembrane region" description="Helical" evidence="9">
    <location>
        <begin position="174"/>
        <end position="204"/>
    </location>
</feature>
<evidence type="ECO:0000313" key="11">
    <source>
        <dbReference type="EMBL" id="MBD3869836.1"/>
    </source>
</evidence>
<evidence type="ECO:0000256" key="6">
    <source>
        <dbReference type="ARBA" id="ARBA00022989"/>
    </source>
</evidence>
<gene>
    <name evidence="11" type="ORF">IFJ97_00585</name>
</gene>
<keyword evidence="2" id="KW-1003">Cell membrane</keyword>
<accession>A0A8J6YAM6</accession>
<dbReference type="InterPro" id="IPR050297">
    <property type="entry name" value="LipidA_mod_glycosyltrf_83"/>
</dbReference>
<dbReference type="InterPro" id="IPR019734">
    <property type="entry name" value="TPR_rpt"/>
</dbReference>
<reference evidence="11 12" key="1">
    <citation type="submission" date="2020-08" db="EMBL/GenBank/DDBJ databases">
        <title>Acidobacteriota in marine sediments use diverse sulfur dissimilation pathways.</title>
        <authorList>
            <person name="Wasmund K."/>
        </authorList>
    </citation>
    <scope>NUCLEOTIDE SEQUENCE [LARGE SCALE GENOMIC DNA]</scope>
    <source>
        <strain evidence="11">MAG AM3-A</strain>
    </source>
</reference>
<keyword evidence="6 9" id="KW-1133">Transmembrane helix</keyword>
<dbReference type="InterPro" id="IPR038731">
    <property type="entry name" value="RgtA/B/C-like"/>
</dbReference>
<keyword evidence="3" id="KW-0328">Glycosyltransferase</keyword>
<organism evidence="11 12">
    <name type="scientific">Candidatus Sulfomarinibacter kjeldsenii</name>
    <dbReference type="NCBI Taxonomy" id="2885994"/>
    <lineage>
        <taxon>Bacteria</taxon>
        <taxon>Pseudomonadati</taxon>
        <taxon>Acidobacteriota</taxon>
        <taxon>Thermoanaerobaculia</taxon>
        <taxon>Thermoanaerobaculales</taxon>
        <taxon>Candidatus Sulfomarinibacteraceae</taxon>
        <taxon>Candidatus Sulfomarinibacter</taxon>
    </lineage>
</organism>
<comment type="subcellular location">
    <subcellularLocation>
        <location evidence="1">Cell membrane</location>
        <topology evidence="1">Multi-pass membrane protein</topology>
    </subcellularLocation>
</comment>
<dbReference type="SUPFAM" id="SSF48452">
    <property type="entry name" value="TPR-like"/>
    <property type="match status" value="1"/>
</dbReference>
<sequence length="582" mass="63592">MDSESPASSRQRRLDTGQLIVVALLAVALLWRVVFFLEMYASPYADNLTLDSQVYHEVALAAAAGEWSHGETFFQAPLYPWVMGAVYSLVGPSQTLVKLLQILLSVASCWLIFHIADRVFDRGVALVALAISAVYGMSLYFANELLVVSVIVFLDLLGLDLLVRSASSGRKFLWVAAGVVFGLSAIARPTILPFVATVGVWIVVTRWRSGKVRAALREAVLFGVGVALPIAPVTLHNYLADGDLVLVAANGGVNFFIGNNPQSDGISAVVPGTRGDRWGGRADQDRIAVQALGDPGATPREISDYWYNSAWKYIRGSPLDAFRHTAFKAFILINAHEVSNNRIIEFVTRHSSIYSWATLKIWLILPLALAGLVIGGGRRQPKSLLLIFVVVYSATLIPFFINARFRMPLVAILIIFAASAIVAWSSWLRARPLDQRFGRLVGVSVAVALVGAVVVRPLPLLRVTDAQAFFNEGEACRAHGDFAAAIGWYQAALDEHPGYCDAAFNLAQIHARVFPDPKKVVEVLEPVEPSCAEDIGLRRLLGLSLCSVGRRDEGIEHLRFVVIRSPGSEEARRELERALSQD</sequence>
<keyword evidence="4" id="KW-0808">Transferase</keyword>
<evidence type="ECO:0000256" key="3">
    <source>
        <dbReference type="ARBA" id="ARBA00022676"/>
    </source>
</evidence>
<dbReference type="GO" id="GO:0016763">
    <property type="term" value="F:pentosyltransferase activity"/>
    <property type="evidence" value="ECO:0007669"/>
    <property type="project" value="TreeGrafter"/>
</dbReference>
<dbReference type="Gene3D" id="1.25.40.10">
    <property type="entry name" value="Tetratricopeptide repeat domain"/>
    <property type="match status" value="1"/>
</dbReference>
<dbReference type="Proteomes" id="UP000598633">
    <property type="component" value="Unassembled WGS sequence"/>
</dbReference>
<evidence type="ECO:0000256" key="8">
    <source>
        <dbReference type="PROSITE-ProRule" id="PRU00339"/>
    </source>
</evidence>
<comment type="caution">
    <text evidence="11">The sequence shown here is derived from an EMBL/GenBank/DDBJ whole genome shotgun (WGS) entry which is preliminary data.</text>
</comment>
<evidence type="ECO:0000256" key="7">
    <source>
        <dbReference type="ARBA" id="ARBA00023136"/>
    </source>
</evidence>
<feature type="transmembrane region" description="Helical" evidence="9">
    <location>
        <begin position="383"/>
        <end position="401"/>
    </location>
</feature>
<dbReference type="GO" id="GO:0009103">
    <property type="term" value="P:lipopolysaccharide biosynthetic process"/>
    <property type="evidence" value="ECO:0007669"/>
    <property type="project" value="UniProtKB-ARBA"/>
</dbReference>
<feature type="transmembrane region" description="Helical" evidence="9">
    <location>
        <begin position="216"/>
        <end position="235"/>
    </location>
</feature>
<dbReference type="Pfam" id="PF13231">
    <property type="entry name" value="PMT_2"/>
    <property type="match status" value="1"/>
</dbReference>
<dbReference type="PANTHER" id="PTHR33908">
    <property type="entry name" value="MANNOSYLTRANSFERASE YKCB-RELATED"/>
    <property type="match status" value="1"/>
</dbReference>
<name>A0A8J6YAM6_9BACT</name>
<keyword evidence="8" id="KW-0802">TPR repeat</keyword>
<evidence type="ECO:0000313" key="12">
    <source>
        <dbReference type="Proteomes" id="UP000598633"/>
    </source>
</evidence>
<feature type="transmembrane region" description="Helical" evidence="9">
    <location>
        <begin position="125"/>
        <end position="154"/>
    </location>
</feature>
<dbReference type="GO" id="GO:0005886">
    <property type="term" value="C:plasma membrane"/>
    <property type="evidence" value="ECO:0007669"/>
    <property type="project" value="UniProtKB-SubCell"/>
</dbReference>
<evidence type="ECO:0000256" key="9">
    <source>
        <dbReference type="SAM" id="Phobius"/>
    </source>
</evidence>
<feature type="transmembrane region" description="Helical" evidence="9">
    <location>
        <begin position="20"/>
        <end position="41"/>
    </location>
</feature>
<dbReference type="InterPro" id="IPR011990">
    <property type="entry name" value="TPR-like_helical_dom_sf"/>
</dbReference>
<evidence type="ECO:0000259" key="10">
    <source>
        <dbReference type="Pfam" id="PF13231"/>
    </source>
</evidence>
<feature type="transmembrane region" description="Helical" evidence="9">
    <location>
        <begin position="96"/>
        <end position="113"/>
    </location>
</feature>
<evidence type="ECO:0000256" key="2">
    <source>
        <dbReference type="ARBA" id="ARBA00022475"/>
    </source>
</evidence>
<dbReference type="EMBL" id="JACXWA010000008">
    <property type="protein sequence ID" value="MBD3869836.1"/>
    <property type="molecule type" value="Genomic_DNA"/>
</dbReference>
<feature type="repeat" description="TPR" evidence="8">
    <location>
        <begin position="466"/>
        <end position="499"/>
    </location>
</feature>
<evidence type="ECO:0000256" key="1">
    <source>
        <dbReference type="ARBA" id="ARBA00004651"/>
    </source>
</evidence>
<proteinExistence type="predicted"/>
<feature type="domain" description="Glycosyltransferase RgtA/B/C/D-like" evidence="10">
    <location>
        <begin position="75"/>
        <end position="233"/>
    </location>
</feature>
<dbReference type="AlphaFoldDB" id="A0A8J6YAM6"/>
<keyword evidence="7 9" id="KW-0472">Membrane</keyword>
<protein>
    <submittedName>
        <fullName evidence="11">Glycosyltransferase family 39 protein</fullName>
    </submittedName>
</protein>